<keyword evidence="5" id="KW-0444">Lipid biosynthesis</keyword>
<evidence type="ECO:0000256" key="5">
    <source>
        <dbReference type="ARBA" id="ARBA00022516"/>
    </source>
</evidence>
<dbReference type="GO" id="GO:0019432">
    <property type="term" value="P:triglyceride biosynthetic process"/>
    <property type="evidence" value="ECO:0007669"/>
    <property type="project" value="TreeGrafter"/>
</dbReference>
<evidence type="ECO:0000256" key="1">
    <source>
        <dbReference type="ARBA" id="ARBA00004477"/>
    </source>
</evidence>
<evidence type="ECO:0000256" key="13">
    <source>
        <dbReference type="ARBA" id="ARBA00023315"/>
    </source>
</evidence>
<dbReference type="Proteomes" id="UP001224775">
    <property type="component" value="Unassembled WGS sequence"/>
</dbReference>
<keyword evidence="16" id="KW-1185">Reference proteome</keyword>
<dbReference type="GO" id="GO:0005789">
    <property type="term" value="C:endoplasmic reticulum membrane"/>
    <property type="evidence" value="ECO:0007669"/>
    <property type="project" value="UniProtKB-SubCell"/>
</dbReference>
<evidence type="ECO:0000256" key="4">
    <source>
        <dbReference type="ARBA" id="ARBA00005420"/>
    </source>
</evidence>
<proteinExistence type="inferred from homology"/>
<feature type="transmembrane region" description="Helical" evidence="14">
    <location>
        <begin position="94"/>
        <end position="114"/>
    </location>
</feature>
<organism evidence="15 16">
    <name type="scientific">Skeletonema marinoi</name>
    <dbReference type="NCBI Taxonomy" id="267567"/>
    <lineage>
        <taxon>Eukaryota</taxon>
        <taxon>Sar</taxon>
        <taxon>Stramenopiles</taxon>
        <taxon>Ochrophyta</taxon>
        <taxon>Bacillariophyta</taxon>
        <taxon>Coscinodiscophyceae</taxon>
        <taxon>Thalassiosirophycidae</taxon>
        <taxon>Thalassiosirales</taxon>
        <taxon>Skeletonemataceae</taxon>
        <taxon>Skeletonema</taxon>
        <taxon>Skeletonema marinoi-dohrnii complex</taxon>
    </lineage>
</organism>
<dbReference type="EC" id="2.3.1.-" evidence="14"/>
<keyword evidence="7 14" id="KW-0812">Transmembrane</keyword>
<dbReference type="AlphaFoldDB" id="A0AAD8YKE0"/>
<comment type="pathway">
    <text evidence="2">Glycerolipid metabolism; triacylglycerol biosynthesis.</text>
</comment>
<dbReference type="InterPro" id="IPR007130">
    <property type="entry name" value="DAGAT"/>
</dbReference>
<dbReference type="GO" id="GO:0006071">
    <property type="term" value="P:glycerol metabolic process"/>
    <property type="evidence" value="ECO:0007669"/>
    <property type="project" value="UniProtKB-KW"/>
</dbReference>
<keyword evidence="8" id="KW-0319">Glycerol metabolism</keyword>
<comment type="caution">
    <text evidence="15">The sequence shown here is derived from an EMBL/GenBank/DDBJ whole genome shotgun (WGS) entry which is preliminary data.</text>
</comment>
<keyword evidence="6 14" id="KW-0808">Transferase</keyword>
<name>A0AAD8YKE0_9STRA</name>
<keyword evidence="13 15" id="KW-0012">Acyltransferase</keyword>
<dbReference type="EMBL" id="JATAAI010000002">
    <property type="protein sequence ID" value="KAK1748013.1"/>
    <property type="molecule type" value="Genomic_DNA"/>
</dbReference>
<feature type="transmembrane region" description="Helical" evidence="14">
    <location>
        <begin position="58"/>
        <end position="82"/>
    </location>
</feature>
<evidence type="ECO:0000313" key="15">
    <source>
        <dbReference type="EMBL" id="KAK1748013.1"/>
    </source>
</evidence>
<comment type="subcellular location">
    <subcellularLocation>
        <location evidence="1 14">Endoplasmic reticulum membrane</location>
        <topology evidence="1 14">Multi-pass membrane protein</topology>
    </subcellularLocation>
</comment>
<dbReference type="PANTHER" id="PTHR12317:SF0">
    <property type="entry name" value="ACYLTRANSFERASE"/>
    <property type="match status" value="1"/>
</dbReference>
<evidence type="ECO:0000256" key="8">
    <source>
        <dbReference type="ARBA" id="ARBA00022798"/>
    </source>
</evidence>
<evidence type="ECO:0000256" key="6">
    <source>
        <dbReference type="ARBA" id="ARBA00022679"/>
    </source>
</evidence>
<keyword evidence="12 14" id="KW-0472">Membrane</keyword>
<evidence type="ECO:0000256" key="12">
    <source>
        <dbReference type="ARBA" id="ARBA00023136"/>
    </source>
</evidence>
<protein>
    <recommendedName>
        <fullName evidence="14">Acyltransferase</fullName>
        <ecNumber evidence="14">2.3.1.-</ecNumber>
    </recommendedName>
</protein>
<accession>A0AAD8YKE0</accession>
<evidence type="ECO:0000313" key="16">
    <source>
        <dbReference type="Proteomes" id="UP001224775"/>
    </source>
</evidence>
<evidence type="ECO:0000256" key="10">
    <source>
        <dbReference type="ARBA" id="ARBA00022989"/>
    </source>
</evidence>
<sequence>MPTNYYKLNLASLPDGLYNQETDVKEWLALTTTSKGSFPPDSLNRVLRMDSSVELERIIGISLWMVGNVLPFVLPLFILASILSSTGLVLLKAFLTYVAVLASLNKFIFAPMFMKRYKRKQLSNTDIKDNQYLHTERNNQKYNSLQFVWPESVNRPALNDKPVIFTAIPHGAVPLGITCYPVWSKLFNDKLCHWTCAPVVLKLPIVSSFMKHMGYIPAKAKHIVDTLTKKEENVGVVLDGIAGMFRSDKNTEIANIKQRKGIIKIALRAGVPIVPTYGFGHTSLWKIVVDPFGILEALSLKLDISLTPFFGRWGWFLGPPQRVPLCVALGEPVLCPKIDEPTQDDIDKYHSQLLQSYADLFECHKASYGWANKKLVFV</sequence>
<keyword evidence="10 14" id="KW-1133">Transmembrane helix</keyword>
<reference evidence="15" key="1">
    <citation type="submission" date="2023-06" db="EMBL/GenBank/DDBJ databases">
        <title>Survivors Of The Sea: Transcriptome response of Skeletonema marinoi to long-term dormancy.</title>
        <authorList>
            <person name="Pinder M.I.M."/>
            <person name="Kourtchenko O."/>
            <person name="Robertson E.K."/>
            <person name="Larsson T."/>
            <person name="Maumus F."/>
            <person name="Osuna-Cruz C.M."/>
            <person name="Vancaester E."/>
            <person name="Stenow R."/>
            <person name="Vandepoele K."/>
            <person name="Ploug H."/>
            <person name="Bruchert V."/>
            <person name="Godhe A."/>
            <person name="Topel M."/>
        </authorList>
    </citation>
    <scope>NUCLEOTIDE SEQUENCE</scope>
    <source>
        <strain evidence="15">R05AC</strain>
    </source>
</reference>
<dbReference type="Pfam" id="PF03982">
    <property type="entry name" value="DAGAT"/>
    <property type="match status" value="1"/>
</dbReference>
<evidence type="ECO:0000256" key="7">
    <source>
        <dbReference type="ARBA" id="ARBA00022692"/>
    </source>
</evidence>
<evidence type="ECO:0000256" key="9">
    <source>
        <dbReference type="ARBA" id="ARBA00022824"/>
    </source>
</evidence>
<keyword evidence="11" id="KW-0443">Lipid metabolism</keyword>
<keyword evidence="9 14" id="KW-0256">Endoplasmic reticulum</keyword>
<evidence type="ECO:0000256" key="14">
    <source>
        <dbReference type="RuleBase" id="RU367023"/>
    </source>
</evidence>
<evidence type="ECO:0000256" key="11">
    <source>
        <dbReference type="ARBA" id="ARBA00023098"/>
    </source>
</evidence>
<comment type="similarity">
    <text evidence="4 14">Belongs to the diacylglycerol acyltransferase family.</text>
</comment>
<dbReference type="GO" id="GO:0004144">
    <property type="term" value="F:diacylglycerol O-acyltransferase activity"/>
    <property type="evidence" value="ECO:0007669"/>
    <property type="project" value="TreeGrafter"/>
</dbReference>
<gene>
    <name evidence="15" type="ORF">QTG54_001976</name>
</gene>
<evidence type="ECO:0000256" key="3">
    <source>
        <dbReference type="ARBA" id="ARBA00005189"/>
    </source>
</evidence>
<dbReference type="PANTHER" id="PTHR12317">
    <property type="entry name" value="DIACYLGLYCEROL O-ACYLTRANSFERASE"/>
    <property type="match status" value="1"/>
</dbReference>
<comment type="pathway">
    <text evidence="3">Lipid metabolism.</text>
</comment>
<evidence type="ECO:0000256" key="2">
    <source>
        <dbReference type="ARBA" id="ARBA00004771"/>
    </source>
</evidence>